<dbReference type="InterPro" id="IPR015433">
    <property type="entry name" value="PI3/4_kinase"/>
</dbReference>
<accession>A0A915D1Q1</accession>
<dbReference type="GO" id="GO:0043491">
    <property type="term" value="P:phosphatidylinositol 3-kinase/protein kinase B signal transduction"/>
    <property type="evidence" value="ECO:0007669"/>
    <property type="project" value="TreeGrafter"/>
</dbReference>
<name>A0A915D1Q1_9BILA</name>
<dbReference type="Pfam" id="PF00168">
    <property type="entry name" value="C2"/>
    <property type="match status" value="1"/>
</dbReference>
<dbReference type="InterPro" id="IPR000403">
    <property type="entry name" value="PI3/4_kinase_cat_dom"/>
</dbReference>
<keyword evidence="2" id="KW-0418">Kinase</keyword>
<dbReference type="InterPro" id="IPR001683">
    <property type="entry name" value="PX_dom"/>
</dbReference>
<evidence type="ECO:0000259" key="3">
    <source>
        <dbReference type="PROSITE" id="PS50195"/>
    </source>
</evidence>
<dbReference type="GO" id="GO:0005737">
    <property type="term" value="C:cytoplasm"/>
    <property type="evidence" value="ECO:0007669"/>
    <property type="project" value="TreeGrafter"/>
</dbReference>
<reference evidence="6" key="1">
    <citation type="submission" date="2022-11" db="UniProtKB">
        <authorList>
            <consortium name="WormBaseParasite"/>
        </authorList>
    </citation>
    <scope>IDENTIFICATION</scope>
</reference>
<evidence type="ECO:0000259" key="4">
    <source>
        <dbReference type="PROSITE" id="PS50290"/>
    </source>
</evidence>
<dbReference type="InterPro" id="IPR036871">
    <property type="entry name" value="PX_dom_sf"/>
</dbReference>
<dbReference type="PANTHER" id="PTHR10048:SF14">
    <property type="entry name" value="LD28067P"/>
    <property type="match status" value="1"/>
</dbReference>
<dbReference type="InterPro" id="IPR036940">
    <property type="entry name" value="PI3/4_kinase_cat_sf"/>
</dbReference>
<dbReference type="SUPFAM" id="SSF64268">
    <property type="entry name" value="PX domain"/>
    <property type="match status" value="1"/>
</dbReference>
<dbReference type="PROSITE" id="PS50195">
    <property type="entry name" value="PX"/>
    <property type="match status" value="1"/>
</dbReference>
<dbReference type="AlphaFoldDB" id="A0A915D1Q1"/>
<dbReference type="GO" id="GO:0048015">
    <property type="term" value="P:phosphatidylinositol-mediated signaling"/>
    <property type="evidence" value="ECO:0007669"/>
    <property type="project" value="TreeGrafter"/>
</dbReference>
<dbReference type="PROSITE" id="PS50290">
    <property type="entry name" value="PI3_4_KINASE_3"/>
    <property type="match status" value="1"/>
</dbReference>
<dbReference type="Pfam" id="PF00787">
    <property type="entry name" value="PX"/>
    <property type="match status" value="1"/>
</dbReference>
<evidence type="ECO:0000313" key="5">
    <source>
        <dbReference type="Proteomes" id="UP000887574"/>
    </source>
</evidence>
<keyword evidence="1" id="KW-0808">Transferase</keyword>
<dbReference type="GO" id="GO:0005886">
    <property type="term" value="C:plasma membrane"/>
    <property type="evidence" value="ECO:0007669"/>
    <property type="project" value="TreeGrafter"/>
</dbReference>
<dbReference type="GO" id="GO:0016303">
    <property type="term" value="F:1-phosphatidylinositol-3-kinase activity"/>
    <property type="evidence" value="ECO:0007669"/>
    <property type="project" value="TreeGrafter"/>
</dbReference>
<feature type="domain" description="PI3K/PI4K catalytic" evidence="4">
    <location>
        <begin position="1"/>
        <end position="89"/>
    </location>
</feature>
<dbReference type="SUPFAM" id="SSF56112">
    <property type="entry name" value="Protein kinase-like (PK-like)"/>
    <property type="match status" value="1"/>
</dbReference>
<dbReference type="GO" id="GO:0035091">
    <property type="term" value="F:phosphatidylinositol binding"/>
    <property type="evidence" value="ECO:0007669"/>
    <property type="project" value="InterPro"/>
</dbReference>
<dbReference type="PANTHER" id="PTHR10048">
    <property type="entry name" value="PHOSPHATIDYLINOSITOL KINASE"/>
    <property type="match status" value="1"/>
</dbReference>
<evidence type="ECO:0000313" key="6">
    <source>
        <dbReference type="WBParaSite" id="jg14618"/>
    </source>
</evidence>
<evidence type="ECO:0000256" key="1">
    <source>
        <dbReference type="ARBA" id="ARBA00022679"/>
    </source>
</evidence>
<sequence length="390" mass="45510">MAYVINGGSQNTTEHFQKFIDDCCKAFNLLRENCSMIINIMRFMACSDIPGQNPESVNFVESNLMLDLNEVQATMVFTRMIEESLRSRFPRLNFFAHTLAQFKNNPMLLSGKAEDMNQLSFITETYTEKMEGRIDTVNVISQEKWRNPEKVYMYKLRIRRQKENVCSYLYRSFTEFQEFHWKLCYRFSSRAIPALSMSSNIGRTNVRTVAMKRQLQLEGFLQALFRLSDEVAHSDLVYTFFHTLYRDSEPEIARAQELKSSIRHDINSPPQLHLRLSLDETRSEFRVFTYLRQLHSPQQKHYKRKTLVVKSATNPTYNAELIYSLGNISAQEFTYMILEVSVWHSGTAVLKDNFQLCEALIPLSCFQSTIADRKGVKLVEKWYSLALSLG</sequence>
<organism evidence="5 6">
    <name type="scientific">Ditylenchus dipsaci</name>
    <dbReference type="NCBI Taxonomy" id="166011"/>
    <lineage>
        <taxon>Eukaryota</taxon>
        <taxon>Metazoa</taxon>
        <taxon>Ecdysozoa</taxon>
        <taxon>Nematoda</taxon>
        <taxon>Chromadorea</taxon>
        <taxon>Rhabditida</taxon>
        <taxon>Tylenchina</taxon>
        <taxon>Tylenchomorpha</taxon>
        <taxon>Sphaerularioidea</taxon>
        <taxon>Anguinidae</taxon>
        <taxon>Anguininae</taxon>
        <taxon>Ditylenchus</taxon>
    </lineage>
</organism>
<feature type="domain" description="PX" evidence="3">
    <location>
        <begin position="132"/>
        <end position="248"/>
    </location>
</feature>
<dbReference type="GO" id="GO:0035005">
    <property type="term" value="F:1-phosphatidylinositol-4-phosphate 3-kinase activity"/>
    <property type="evidence" value="ECO:0007669"/>
    <property type="project" value="TreeGrafter"/>
</dbReference>
<dbReference type="Gene3D" id="1.10.1070.11">
    <property type="entry name" value="Phosphatidylinositol 3-/4-kinase, catalytic domain"/>
    <property type="match status" value="1"/>
</dbReference>
<dbReference type="InterPro" id="IPR000008">
    <property type="entry name" value="C2_dom"/>
</dbReference>
<dbReference type="GO" id="GO:0016477">
    <property type="term" value="P:cell migration"/>
    <property type="evidence" value="ECO:0007669"/>
    <property type="project" value="TreeGrafter"/>
</dbReference>
<dbReference type="InterPro" id="IPR011009">
    <property type="entry name" value="Kinase-like_dom_sf"/>
</dbReference>
<dbReference type="Gene3D" id="2.60.40.150">
    <property type="entry name" value="C2 domain"/>
    <property type="match status" value="1"/>
</dbReference>
<dbReference type="SMART" id="SM00312">
    <property type="entry name" value="PX"/>
    <property type="match status" value="1"/>
</dbReference>
<dbReference type="SUPFAM" id="SSF49562">
    <property type="entry name" value="C2 domain (Calcium/lipid-binding domain, CaLB)"/>
    <property type="match status" value="1"/>
</dbReference>
<dbReference type="GO" id="GO:0005942">
    <property type="term" value="C:phosphatidylinositol 3-kinase complex"/>
    <property type="evidence" value="ECO:0007669"/>
    <property type="project" value="TreeGrafter"/>
</dbReference>
<evidence type="ECO:0000256" key="2">
    <source>
        <dbReference type="ARBA" id="ARBA00022777"/>
    </source>
</evidence>
<dbReference type="Gene3D" id="3.30.1520.10">
    <property type="entry name" value="Phox-like domain"/>
    <property type="match status" value="1"/>
</dbReference>
<keyword evidence="5" id="KW-1185">Reference proteome</keyword>
<dbReference type="Proteomes" id="UP000887574">
    <property type="component" value="Unplaced"/>
</dbReference>
<protein>
    <submittedName>
        <fullName evidence="6">PX domain-containing protein</fullName>
    </submittedName>
</protein>
<dbReference type="InterPro" id="IPR035892">
    <property type="entry name" value="C2_domain_sf"/>
</dbReference>
<dbReference type="WBParaSite" id="jg14618">
    <property type="protein sequence ID" value="jg14618"/>
    <property type="gene ID" value="jg14618"/>
</dbReference>
<proteinExistence type="predicted"/>